<dbReference type="OrthoDB" id="2687894at2759"/>
<keyword evidence="3" id="KW-1185">Reference proteome</keyword>
<comment type="caution">
    <text evidence="2">The sequence shown here is derived from an EMBL/GenBank/DDBJ whole genome shotgun (WGS) entry which is preliminary data.</text>
</comment>
<sequence>MGTDPLVDPRSTRPQSTRPSIGISRPLPRSWSVDKSLEHLSLIPRSRKDLRYSVTFAPFPLLLQSANAKPLLQNLLSSRPRKMSELDSMRPAIQSCLHHLDRLEGRVRGEIQETRRHFFKLLDNSLLDVATGHSCRYDSTVDPQAEFYELDAIINSVISTSFATFRDRFFVPQPALHSTSSGVTGGMSEGTNPPLGQPLQGKFALFAAIPFDAYHQMTRPITRQHLQYRQLFARCSAFCTSASTQHVL</sequence>
<name>A0A9P7ANG3_9AGAM</name>
<dbReference type="RefSeq" id="XP_041158764.1">
    <property type="nucleotide sequence ID" value="XM_041311026.1"/>
</dbReference>
<dbReference type="Proteomes" id="UP000719766">
    <property type="component" value="Unassembled WGS sequence"/>
</dbReference>
<gene>
    <name evidence="2" type="ORF">HD556DRAFT_588349</name>
</gene>
<reference evidence="2" key="1">
    <citation type="journal article" date="2020" name="New Phytol.">
        <title>Comparative genomics reveals dynamic genome evolution in host specialist ectomycorrhizal fungi.</title>
        <authorList>
            <person name="Lofgren L.A."/>
            <person name="Nguyen N.H."/>
            <person name="Vilgalys R."/>
            <person name="Ruytinx J."/>
            <person name="Liao H.L."/>
            <person name="Branco S."/>
            <person name="Kuo A."/>
            <person name="LaButti K."/>
            <person name="Lipzen A."/>
            <person name="Andreopoulos W."/>
            <person name="Pangilinan J."/>
            <person name="Riley R."/>
            <person name="Hundley H."/>
            <person name="Na H."/>
            <person name="Barry K."/>
            <person name="Grigoriev I.V."/>
            <person name="Stajich J.E."/>
            <person name="Kennedy P.G."/>
        </authorList>
    </citation>
    <scope>NUCLEOTIDE SEQUENCE</scope>
    <source>
        <strain evidence="2">S12</strain>
    </source>
</reference>
<dbReference type="EMBL" id="JABBWE010000039">
    <property type="protein sequence ID" value="KAG1792065.1"/>
    <property type="molecule type" value="Genomic_DNA"/>
</dbReference>
<evidence type="ECO:0000313" key="3">
    <source>
        <dbReference type="Proteomes" id="UP000719766"/>
    </source>
</evidence>
<feature type="region of interest" description="Disordered" evidence="1">
    <location>
        <begin position="1"/>
        <end position="25"/>
    </location>
</feature>
<proteinExistence type="predicted"/>
<evidence type="ECO:0000256" key="1">
    <source>
        <dbReference type="SAM" id="MobiDB-lite"/>
    </source>
</evidence>
<dbReference type="AlphaFoldDB" id="A0A9P7ANG3"/>
<protein>
    <submittedName>
        <fullName evidence="2">Uncharacterized protein</fullName>
    </submittedName>
</protein>
<accession>A0A9P7ANG3</accession>
<organism evidence="2 3">
    <name type="scientific">Suillus plorans</name>
    <dbReference type="NCBI Taxonomy" id="116603"/>
    <lineage>
        <taxon>Eukaryota</taxon>
        <taxon>Fungi</taxon>
        <taxon>Dikarya</taxon>
        <taxon>Basidiomycota</taxon>
        <taxon>Agaricomycotina</taxon>
        <taxon>Agaricomycetes</taxon>
        <taxon>Agaricomycetidae</taxon>
        <taxon>Boletales</taxon>
        <taxon>Suillineae</taxon>
        <taxon>Suillaceae</taxon>
        <taxon>Suillus</taxon>
    </lineage>
</organism>
<evidence type="ECO:0000313" key="2">
    <source>
        <dbReference type="EMBL" id="KAG1792065.1"/>
    </source>
</evidence>
<dbReference type="GeneID" id="64604790"/>